<feature type="transmembrane region" description="Helical" evidence="1">
    <location>
        <begin position="12"/>
        <end position="31"/>
    </location>
</feature>
<accession>A0ABQ4J095</accession>
<gene>
    <name evidence="2" type="ORF">Vlu01_41840</name>
</gene>
<evidence type="ECO:0000256" key="1">
    <source>
        <dbReference type="SAM" id="Phobius"/>
    </source>
</evidence>
<name>A0ABQ4J095_9ACTN</name>
<dbReference type="EMBL" id="BOPB01000025">
    <property type="protein sequence ID" value="GIJ23560.1"/>
    <property type="molecule type" value="Genomic_DNA"/>
</dbReference>
<keyword evidence="1" id="KW-0812">Transmembrane</keyword>
<dbReference type="Proteomes" id="UP000643165">
    <property type="component" value="Unassembled WGS sequence"/>
</dbReference>
<proteinExistence type="predicted"/>
<evidence type="ECO:0000313" key="3">
    <source>
        <dbReference type="Proteomes" id="UP000643165"/>
    </source>
</evidence>
<keyword evidence="3" id="KW-1185">Reference proteome</keyword>
<sequence>MTDAAVQGPRRTHLVVAAAAGVALGLFAFVADAVAGVVGQILITLTSSGFAWGLAAFLAGRWAATGNRAMAGASALLVTATLFYYLLVLAVSRRWSGGTLEDGSSADLLGLRSVAVMTALWLTGSLVAGPILGKLGHAVRTGAVEPAGSGDKATTSALAAGAGCGLLSGEGWHSVILTPPWQVAVVDAGHAEFLRGVLIGQLIMIVLPIVVLAWLATAHRLWRTMPVLLAAAASSGALSAVLWHLLRTAAHNL</sequence>
<keyword evidence="1" id="KW-1133">Transmembrane helix</keyword>
<feature type="transmembrane region" description="Helical" evidence="1">
    <location>
        <begin position="193"/>
        <end position="215"/>
    </location>
</feature>
<feature type="transmembrane region" description="Helical" evidence="1">
    <location>
        <begin position="37"/>
        <end position="59"/>
    </location>
</feature>
<evidence type="ECO:0000313" key="2">
    <source>
        <dbReference type="EMBL" id="GIJ23560.1"/>
    </source>
</evidence>
<feature type="transmembrane region" description="Helical" evidence="1">
    <location>
        <begin position="227"/>
        <end position="246"/>
    </location>
</feature>
<protein>
    <submittedName>
        <fullName evidence="2">Uncharacterized protein</fullName>
    </submittedName>
</protein>
<keyword evidence="1" id="KW-0472">Membrane</keyword>
<feature type="transmembrane region" description="Helical" evidence="1">
    <location>
        <begin position="111"/>
        <end position="132"/>
    </location>
</feature>
<comment type="caution">
    <text evidence="2">The sequence shown here is derived from an EMBL/GenBank/DDBJ whole genome shotgun (WGS) entry which is preliminary data.</text>
</comment>
<organism evidence="2 3">
    <name type="scientific">Micromonospora lutea</name>
    <dbReference type="NCBI Taxonomy" id="419825"/>
    <lineage>
        <taxon>Bacteria</taxon>
        <taxon>Bacillati</taxon>
        <taxon>Actinomycetota</taxon>
        <taxon>Actinomycetes</taxon>
        <taxon>Micromonosporales</taxon>
        <taxon>Micromonosporaceae</taxon>
        <taxon>Micromonospora</taxon>
    </lineage>
</organism>
<reference evidence="2 3" key="1">
    <citation type="submission" date="2021-01" db="EMBL/GenBank/DDBJ databases">
        <title>Whole genome shotgun sequence of Verrucosispora lutea NBRC 106530.</title>
        <authorList>
            <person name="Komaki H."/>
            <person name="Tamura T."/>
        </authorList>
    </citation>
    <scope>NUCLEOTIDE SEQUENCE [LARGE SCALE GENOMIC DNA]</scope>
    <source>
        <strain evidence="2 3">NBRC 106530</strain>
    </source>
</reference>
<feature type="transmembrane region" description="Helical" evidence="1">
    <location>
        <begin position="71"/>
        <end position="91"/>
    </location>
</feature>